<keyword evidence="15" id="KW-1185">Reference proteome</keyword>
<dbReference type="InterPro" id="IPR003758">
    <property type="entry name" value="LpxK"/>
</dbReference>
<dbReference type="GO" id="GO:0009029">
    <property type="term" value="F:lipid-A 4'-kinase activity"/>
    <property type="evidence" value="ECO:0007669"/>
    <property type="project" value="UniProtKB-UniRule"/>
</dbReference>
<keyword evidence="7 13" id="KW-0808">Transferase</keyword>
<evidence type="ECO:0000256" key="1">
    <source>
        <dbReference type="ARBA" id="ARBA00002274"/>
    </source>
</evidence>
<evidence type="ECO:0000256" key="9">
    <source>
        <dbReference type="ARBA" id="ARBA00022777"/>
    </source>
</evidence>
<sequence>MNSKLDFLFSLGRPLSPVYASLMALRAFLYRKNILKIHSLPVPVISIGNLTMGGSGKTPVIQWLAKHLQKEGYRPAVISRGYRGKAGNKVNIVSDGKKVHLNQHEAGDEPYMLACSLDGIPVITGKKRIHPCQYAVNELNVDIILLDDGFQHMAVKRQLDLVLFNATTLAGNSRVFPGGELREPVQALKRCSGFMITGISDDNKNRADRFSELLSTRFPDKPVFQTYLTGIEIISADDNRVVSDPTSLDSVFAFCAIANPTRFRHTIEQTGILLTSFKTFRDHSRYDGQRLNCLCQSAQNTGATSLLTTEKDFVKIADQQLPLPLYVLRIRLEPEEGFKKFILDTVSSGKNPEQVET</sequence>
<comment type="similarity">
    <text evidence="13">Belongs to the LpxK family.</text>
</comment>
<gene>
    <name evidence="13 14" type="primary">lpxK</name>
    <name evidence="14" type="ORF">DGMP_15130</name>
</gene>
<keyword evidence="9 13" id="KW-0418">Kinase</keyword>
<evidence type="ECO:0000313" key="15">
    <source>
        <dbReference type="Proteomes" id="UP000826725"/>
    </source>
</evidence>
<name>A0A8D5FHL0_9BACT</name>
<keyword evidence="10 13" id="KW-0067">ATP-binding</keyword>
<evidence type="ECO:0000256" key="5">
    <source>
        <dbReference type="ARBA" id="ARBA00022516"/>
    </source>
</evidence>
<dbReference type="GO" id="GO:0009245">
    <property type="term" value="P:lipid A biosynthetic process"/>
    <property type="evidence" value="ECO:0007669"/>
    <property type="project" value="UniProtKB-UniRule"/>
</dbReference>
<evidence type="ECO:0000256" key="11">
    <source>
        <dbReference type="ARBA" id="ARBA00023098"/>
    </source>
</evidence>
<dbReference type="EMBL" id="AP024086">
    <property type="protein sequence ID" value="BCL60820.1"/>
    <property type="molecule type" value="Genomic_DNA"/>
</dbReference>
<dbReference type="GO" id="GO:0005524">
    <property type="term" value="F:ATP binding"/>
    <property type="evidence" value="ECO:0007669"/>
    <property type="project" value="UniProtKB-UniRule"/>
</dbReference>
<evidence type="ECO:0000256" key="10">
    <source>
        <dbReference type="ARBA" id="ARBA00022840"/>
    </source>
</evidence>
<dbReference type="Pfam" id="PF02606">
    <property type="entry name" value="LpxK"/>
    <property type="match status" value="1"/>
</dbReference>
<evidence type="ECO:0000256" key="13">
    <source>
        <dbReference type="HAMAP-Rule" id="MF_00409"/>
    </source>
</evidence>
<dbReference type="NCBIfam" id="TIGR00682">
    <property type="entry name" value="lpxK"/>
    <property type="match status" value="1"/>
</dbReference>
<dbReference type="EC" id="2.7.1.130" evidence="3 13"/>
<keyword evidence="6 13" id="KW-0441">Lipid A biosynthesis</keyword>
<evidence type="ECO:0000256" key="2">
    <source>
        <dbReference type="ARBA" id="ARBA00004870"/>
    </source>
</evidence>
<evidence type="ECO:0000256" key="7">
    <source>
        <dbReference type="ARBA" id="ARBA00022679"/>
    </source>
</evidence>
<evidence type="ECO:0000256" key="4">
    <source>
        <dbReference type="ARBA" id="ARBA00016436"/>
    </source>
</evidence>
<dbReference type="PANTHER" id="PTHR42724">
    <property type="entry name" value="TETRAACYLDISACCHARIDE 4'-KINASE"/>
    <property type="match status" value="1"/>
</dbReference>
<organism evidence="14 15">
    <name type="scientific">Desulfomarina profundi</name>
    <dbReference type="NCBI Taxonomy" id="2772557"/>
    <lineage>
        <taxon>Bacteria</taxon>
        <taxon>Pseudomonadati</taxon>
        <taxon>Thermodesulfobacteriota</taxon>
        <taxon>Desulfobulbia</taxon>
        <taxon>Desulfobulbales</taxon>
        <taxon>Desulfobulbaceae</taxon>
        <taxon>Desulfomarina</taxon>
    </lineage>
</organism>
<evidence type="ECO:0000256" key="12">
    <source>
        <dbReference type="ARBA" id="ARBA00029757"/>
    </source>
</evidence>
<feature type="binding site" evidence="13">
    <location>
        <begin position="51"/>
        <end position="58"/>
    </location>
    <ligand>
        <name>ATP</name>
        <dbReference type="ChEBI" id="CHEBI:30616"/>
    </ligand>
</feature>
<dbReference type="PANTHER" id="PTHR42724:SF1">
    <property type="entry name" value="TETRAACYLDISACCHARIDE 4'-KINASE, MITOCHONDRIAL-RELATED"/>
    <property type="match status" value="1"/>
</dbReference>
<accession>A0A8D5FHL0</accession>
<dbReference type="UniPathway" id="UPA00359">
    <property type="reaction ID" value="UER00482"/>
</dbReference>
<dbReference type="Proteomes" id="UP000826725">
    <property type="component" value="Chromosome"/>
</dbReference>
<evidence type="ECO:0000313" key="14">
    <source>
        <dbReference type="EMBL" id="BCL60820.1"/>
    </source>
</evidence>
<keyword evidence="5 13" id="KW-0444">Lipid biosynthesis</keyword>
<comment type="pathway">
    <text evidence="2 13">Glycolipid biosynthesis; lipid IV(A) biosynthesis; lipid IV(A) from (3R)-3-hydroxytetradecanoyl-[acyl-carrier-protein] and UDP-N-acetyl-alpha-D-glucosamine: step 6/6.</text>
</comment>
<dbReference type="AlphaFoldDB" id="A0A8D5FHL0"/>
<dbReference type="KEGG" id="dbk:DGMP_15130"/>
<proteinExistence type="inferred from homology"/>
<dbReference type="RefSeq" id="WP_228856908.1">
    <property type="nucleotide sequence ID" value="NZ_AP024086.1"/>
</dbReference>
<protein>
    <recommendedName>
        <fullName evidence="4 13">Tetraacyldisaccharide 4'-kinase</fullName>
        <ecNumber evidence="3 13">2.7.1.130</ecNumber>
    </recommendedName>
    <alternativeName>
        <fullName evidence="12 13">Lipid A 4'-kinase</fullName>
    </alternativeName>
</protein>
<keyword evidence="11 13" id="KW-0443">Lipid metabolism</keyword>
<dbReference type="GO" id="GO:0009244">
    <property type="term" value="P:lipopolysaccharide core region biosynthetic process"/>
    <property type="evidence" value="ECO:0007669"/>
    <property type="project" value="TreeGrafter"/>
</dbReference>
<keyword evidence="8 13" id="KW-0547">Nucleotide-binding</keyword>
<evidence type="ECO:0000256" key="3">
    <source>
        <dbReference type="ARBA" id="ARBA00012071"/>
    </source>
</evidence>
<evidence type="ECO:0000256" key="6">
    <source>
        <dbReference type="ARBA" id="ARBA00022556"/>
    </source>
</evidence>
<dbReference type="HAMAP" id="MF_00409">
    <property type="entry name" value="LpxK"/>
    <property type="match status" value="1"/>
</dbReference>
<dbReference type="GO" id="GO:0005886">
    <property type="term" value="C:plasma membrane"/>
    <property type="evidence" value="ECO:0007669"/>
    <property type="project" value="TreeGrafter"/>
</dbReference>
<reference evidence="14" key="1">
    <citation type="submission" date="2020-09" db="EMBL/GenBank/DDBJ databases">
        <title>Desulfogranum mesoprofundum gen. nov., sp. nov., a novel mesophilic, sulfate-reducing chemolithoautotroph isolated from a deep-sea hydrothermal vent chimney in the Suiyo Seamount.</title>
        <authorList>
            <person name="Hashimoto Y."/>
            <person name="Nakagawa S."/>
        </authorList>
    </citation>
    <scope>NUCLEOTIDE SEQUENCE</scope>
    <source>
        <strain evidence="14">KT2</strain>
    </source>
</reference>
<comment type="catalytic activity">
    <reaction evidence="13">
        <text>a lipid A disaccharide + ATP = a lipid IVA + ADP + H(+)</text>
        <dbReference type="Rhea" id="RHEA:67840"/>
        <dbReference type="ChEBI" id="CHEBI:15378"/>
        <dbReference type="ChEBI" id="CHEBI:30616"/>
        <dbReference type="ChEBI" id="CHEBI:176343"/>
        <dbReference type="ChEBI" id="CHEBI:176425"/>
        <dbReference type="ChEBI" id="CHEBI:456216"/>
        <dbReference type="EC" id="2.7.1.130"/>
    </reaction>
</comment>
<comment type="function">
    <text evidence="1 13">Transfers the gamma-phosphate of ATP to the 4'-position of a tetraacyldisaccharide 1-phosphate intermediate (termed DS-1-P) to form tetraacyldisaccharide 1,4'-bis-phosphate (lipid IVA).</text>
</comment>
<evidence type="ECO:0000256" key="8">
    <source>
        <dbReference type="ARBA" id="ARBA00022741"/>
    </source>
</evidence>